<dbReference type="PANTHER" id="PTHR20935">
    <property type="entry name" value="PHOSPHOGLYCERATE MUTASE-RELATED"/>
    <property type="match status" value="1"/>
</dbReference>
<keyword evidence="3" id="KW-1185">Reference proteome</keyword>
<dbReference type="Proteomes" id="UP000291469">
    <property type="component" value="Chromosome"/>
</dbReference>
<dbReference type="SUPFAM" id="SSF53254">
    <property type="entry name" value="Phosphoglycerate mutase-like"/>
    <property type="match status" value="1"/>
</dbReference>
<gene>
    <name evidence="2" type="ORF">ER308_02785</name>
</gene>
<dbReference type="OrthoDB" id="9800841at2"/>
<proteinExistence type="predicted"/>
<dbReference type="Gene3D" id="3.40.50.1240">
    <property type="entry name" value="Phosphoglycerate mutase-like"/>
    <property type="match status" value="1"/>
</dbReference>
<dbReference type="CDD" id="cd07067">
    <property type="entry name" value="HP_PGM_like"/>
    <property type="match status" value="1"/>
</dbReference>
<dbReference type="InterPro" id="IPR029033">
    <property type="entry name" value="His_PPase_superfam"/>
</dbReference>
<dbReference type="AlphaFoldDB" id="A0A411YBP0"/>
<organism evidence="2 3">
    <name type="scientific">Egibacter rhizosphaerae</name>
    <dbReference type="NCBI Taxonomy" id="1670831"/>
    <lineage>
        <taxon>Bacteria</taxon>
        <taxon>Bacillati</taxon>
        <taxon>Actinomycetota</taxon>
        <taxon>Nitriliruptoria</taxon>
        <taxon>Egibacterales</taxon>
        <taxon>Egibacteraceae</taxon>
        <taxon>Egibacter</taxon>
    </lineage>
</organism>
<accession>A0A411YBP0</accession>
<dbReference type="KEGG" id="erz:ER308_02785"/>
<protein>
    <submittedName>
        <fullName evidence="2">Histidine phosphatase family protein</fullName>
    </submittedName>
</protein>
<dbReference type="PANTHER" id="PTHR20935:SF0">
    <property type="entry name" value="SERINE_THREONINE-PROTEIN PHOSPHATASE PGAM5, MITOCHONDRIAL"/>
    <property type="match status" value="1"/>
</dbReference>
<dbReference type="RefSeq" id="WP_131153593.1">
    <property type="nucleotide sequence ID" value="NZ_CP036402.1"/>
</dbReference>
<dbReference type="EMBL" id="CP036402">
    <property type="protein sequence ID" value="QBI18595.1"/>
    <property type="molecule type" value="Genomic_DNA"/>
</dbReference>
<name>A0A411YBP0_9ACTN</name>
<evidence type="ECO:0000313" key="3">
    <source>
        <dbReference type="Proteomes" id="UP000291469"/>
    </source>
</evidence>
<reference evidence="2 3" key="1">
    <citation type="submission" date="2019-01" db="EMBL/GenBank/DDBJ databases">
        <title>Egibacter rhizosphaerae EGI 80759T.</title>
        <authorList>
            <person name="Chen D.-D."/>
            <person name="Tian Y."/>
            <person name="Jiao J.-Y."/>
            <person name="Zhang X.-T."/>
            <person name="Zhang Y.-G."/>
            <person name="Zhang Y."/>
            <person name="Xiao M."/>
            <person name="Shu W.-S."/>
            <person name="Li W.-J."/>
        </authorList>
    </citation>
    <scope>NUCLEOTIDE SEQUENCE [LARGE SCALE GENOMIC DNA]</scope>
    <source>
        <strain evidence="2 3">EGI 80759</strain>
    </source>
</reference>
<keyword evidence="1" id="KW-0378">Hydrolase</keyword>
<dbReference type="InterPro" id="IPR013078">
    <property type="entry name" value="His_Pase_superF_clade-1"/>
</dbReference>
<evidence type="ECO:0000256" key="1">
    <source>
        <dbReference type="ARBA" id="ARBA00022801"/>
    </source>
</evidence>
<dbReference type="InterPro" id="IPR051021">
    <property type="entry name" value="Mito_Ser/Thr_phosphatase"/>
</dbReference>
<sequence length="204" mass="22041">MVTRHLHLARHGAADAFGELTETGYQQAQLLGQRLANAPIDVVWHSPLPRAADTAQEIARQLASVPVIEAPELTDHVPYVPPANETPPSWIGFFDGYDEAEAAAGQHIAETLVARFGGIASATTTRAPTDTHEVLITHSYPIAWLIRHALDAPPARWLGLDGANAALTLIEHRTGLPPAVVMLNEMSHLPTDLRWTGFPATARP</sequence>
<dbReference type="SMART" id="SM00855">
    <property type="entry name" value="PGAM"/>
    <property type="match status" value="1"/>
</dbReference>
<dbReference type="GO" id="GO:0016787">
    <property type="term" value="F:hydrolase activity"/>
    <property type="evidence" value="ECO:0007669"/>
    <property type="project" value="UniProtKB-KW"/>
</dbReference>
<evidence type="ECO:0000313" key="2">
    <source>
        <dbReference type="EMBL" id="QBI18595.1"/>
    </source>
</evidence>
<dbReference type="Pfam" id="PF00300">
    <property type="entry name" value="His_Phos_1"/>
    <property type="match status" value="1"/>
</dbReference>